<evidence type="ECO:0000256" key="1">
    <source>
        <dbReference type="ARBA" id="ARBA00004123"/>
    </source>
</evidence>
<evidence type="ECO:0000256" key="4">
    <source>
        <dbReference type="ARBA" id="ARBA00022737"/>
    </source>
</evidence>
<dbReference type="PANTHER" id="PTHR15651:SF7">
    <property type="entry name" value="ARMADILLO REPEAT-CONTAINING PROTEIN 8"/>
    <property type="match status" value="1"/>
</dbReference>
<dbReference type="Pfam" id="PF00514">
    <property type="entry name" value="Arm"/>
    <property type="match status" value="1"/>
</dbReference>
<sequence>MARPHSPPILDQLRNAHSLPEQHESLQALKNEIVGHKLKKEAWLALGVLDHIVACLSLHRSPAKAVPRDAGPQQSSQRPLSDEDTVRLQALQIITSFAHGGPAFLQPIHAAGALPAILTCISPTANPTQIVVAALKTLISIANASALALSPHPLDIPSLADCVFSPPHLESFCHMLTTISARHPFSQSPSSLASSLICRLCREERHQHALATSGVLDVLATQLASFAVAQGCVVPGAEEEAYSCQLFDLFPEPAHPDAKIGPVLEAIAVILGDSRYRSARLVNSPAILIVFPSIRFHPLEGSVAVRKAKGRVTAMEYLLPKVSSTLAFTSSRTYRSDLAPGRRDLDSPRKNPADQHRHAPPTMADIQPGMCSASDDEEIECPLIPWLILQFRSLSGYERLMAADVLTCLYRAGFGRPVVREVTLGVLVVPGIIDLIKTASKDPTGASDSIEPTKCLILERAPVILAHLIADSDYLQKAAFECLAVKTLTALLRRAYEPVAPLDQPKAWTPHPNKGKTDTLQEGPASSSRLGSGGQNPVLLHRLRLREAALKAIGTLASGEDDYRKAFAEQNFLPYVVASLLEHPSKPRELRDRSKDKPSDGEASASASASSSSSASASAPAPAPASGYGTNPSSVIIAGCHAVRMLARSISNLRTLLVDHEVAMPVLGFMKHPDVNVQIAATAAICNLVVEVSPVRELLIENGVMQVLCEHAHSENAALRLNALWALKHLVVAASPELKKSCLAQVEPEWLLQLLSGDDAGARSGAVAGDDVDEDMEAAPPAVEAFRWPYVTNGVLRELDASRSSKLRQVEEALASIHDAEVDPVRRARLDDIAVQEQALDLIRNLISPGPGSTAELPSETTDMIDHLFGVLGQERFFDVMTSKLHARVLNPYYRRGPGAGRDTIVVHPQAKVIASVIWILVHVAASSSRHRELIVWQTGLLKQLALQASSKDREVRVALCHLVINLTGQEEESEVSACARRAMELRKLGFQGRLEKLHELDQDLNVRERAKTAVWQMKRASSY</sequence>
<feature type="compositionally biased region" description="Basic and acidic residues" evidence="6">
    <location>
        <begin position="584"/>
        <end position="600"/>
    </location>
</feature>
<dbReference type="InterPro" id="IPR011989">
    <property type="entry name" value="ARM-like"/>
</dbReference>
<proteinExistence type="predicted"/>
<dbReference type="Gene3D" id="1.25.10.10">
    <property type="entry name" value="Leucine-rich Repeat Variant"/>
    <property type="match status" value="3"/>
</dbReference>
<protein>
    <submittedName>
        <fullName evidence="7">Uncharacterized protein</fullName>
    </submittedName>
</protein>
<dbReference type="EMBL" id="LGSR01000006">
    <property type="protein sequence ID" value="KOS22117.1"/>
    <property type="molecule type" value="Genomic_DNA"/>
</dbReference>
<organism evidence="7 8">
    <name type="scientific">Escovopsis weberi</name>
    <dbReference type="NCBI Taxonomy" id="150374"/>
    <lineage>
        <taxon>Eukaryota</taxon>
        <taxon>Fungi</taxon>
        <taxon>Dikarya</taxon>
        <taxon>Ascomycota</taxon>
        <taxon>Pezizomycotina</taxon>
        <taxon>Sordariomycetes</taxon>
        <taxon>Hypocreomycetidae</taxon>
        <taxon>Hypocreales</taxon>
        <taxon>Hypocreaceae</taxon>
        <taxon>Escovopsis</taxon>
    </lineage>
</organism>
<feature type="compositionally biased region" description="Polar residues" evidence="6">
    <location>
        <begin position="518"/>
        <end position="530"/>
    </location>
</feature>
<evidence type="ECO:0000256" key="3">
    <source>
        <dbReference type="ARBA" id="ARBA00022490"/>
    </source>
</evidence>
<feature type="compositionally biased region" description="Basic and acidic residues" evidence="6">
    <location>
        <begin position="340"/>
        <end position="357"/>
    </location>
</feature>
<evidence type="ECO:0000256" key="2">
    <source>
        <dbReference type="ARBA" id="ARBA00004496"/>
    </source>
</evidence>
<accession>A0A0M8N310</accession>
<dbReference type="InterPro" id="IPR000225">
    <property type="entry name" value="Armadillo"/>
</dbReference>
<dbReference type="InterPro" id="IPR016024">
    <property type="entry name" value="ARM-type_fold"/>
</dbReference>
<name>A0A0M8N310_ESCWE</name>
<feature type="region of interest" description="Disordered" evidence="6">
    <location>
        <begin position="584"/>
        <end position="625"/>
    </location>
</feature>
<dbReference type="SUPFAM" id="SSF48371">
    <property type="entry name" value="ARM repeat"/>
    <property type="match status" value="2"/>
</dbReference>
<evidence type="ECO:0000256" key="5">
    <source>
        <dbReference type="ARBA" id="ARBA00023242"/>
    </source>
</evidence>
<evidence type="ECO:0000313" key="8">
    <source>
        <dbReference type="Proteomes" id="UP000053831"/>
    </source>
</evidence>
<dbReference type="OrthoDB" id="5559898at2759"/>
<feature type="compositionally biased region" description="Low complexity" evidence="6">
    <location>
        <begin position="603"/>
        <end position="625"/>
    </location>
</feature>
<evidence type="ECO:0000313" key="7">
    <source>
        <dbReference type="EMBL" id="KOS22117.1"/>
    </source>
</evidence>
<comment type="caution">
    <text evidence="7">The sequence shown here is derived from an EMBL/GenBank/DDBJ whole genome shotgun (WGS) entry which is preliminary data.</text>
</comment>
<keyword evidence="3" id="KW-0963">Cytoplasm</keyword>
<dbReference type="GO" id="GO:0043161">
    <property type="term" value="P:proteasome-mediated ubiquitin-dependent protein catabolic process"/>
    <property type="evidence" value="ECO:0007669"/>
    <property type="project" value="TreeGrafter"/>
</dbReference>
<gene>
    <name evidence="7" type="ORF">ESCO_001755</name>
</gene>
<comment type="subcellular location">
    <subcellularLocation>
        <location evidence="2">Cytoplasm</location>
    </subcellularLocation>
    <subcellularLocation>
        <location evidence="1">Nucleus</location>
    </subcellularLocation>
</comment>
<dbReference type="GO" id="GO:0005634">
    <property type="term" value="C:nucleus"/>
    <property type="evidence" value="ECO:0007669"/>
    <property type="project" value="UniProtKB-SubCell"/>
</dbReference>
<reference evidence="7 8" key="1">
    <citation type="submission" date="2015-07" db="EMBL/GenBank/DDBJ databases">
        <title>The genome of the fungus Escovopsis weberi, a specialized disease agent of ant agriculture.</title>
        <authorList>
            <person name="de Man T.J."/>
            <person name="Stajich J.E."/>
            <person name="Kubicek C.P."/>
            <person name="Chenthamara K."/>
            <person name="Atanasova L."/>
            <person name="Druzhinina I.S."/>
            <person name="Birnbaum S."/>
            <person name="Barribeau S.M."/>
            <person name="Teiling C."/>
            <person name="Suen G."/>
            <person name="Currie C."/>
            <person name="Gerardo N.M."/>
        </authorList>
    </citation>
    <scope>NUCLEOTIDE SEQUENCE [LARGE SCALE GENOMIC DNA]</scope>
</reference>
<dbReference type="InterPro" id="IPR038739">
    <property type="entry name" value="ARMC8/Vid28"/>
</dbReference>
<keyword evidence="5" id="KW-0539">Nucleus</keyword>
<dbReference type="GO" id="GO:0005737">
    <property type="term" value="C:cytoplasm"/>
    <property type="evidence" value="ECO:0007669"/>
    <property type="project" value="UniProtKB-SubCell"/>
</dbReference>
<keyword evidence="8" id="KW-1185">Reference proteome</keyword>
<evidence type="ECO:0000256" key="6">
    <source>
        <dbReference type="SAM" id="MobiDB-lite"/>
    </source>
</evidence>
<dbReference type="GO" id="GO:0034657">
    <property type="term" value="C:GID complex"/>
    <property type="evidence" value="ECO:0007669"/>
    <property type="project" value="TreeGrafter"/>
</dbReference>
<dbReference type="Proteomes" id="UP000053831">
    <property type="component" value="Unassembled WGS sequence"/>
</dbReference>
<dbReference type="AlphaFoldDB" id="A0A0M8N310"/>
<feature type="region of interest" description="Disordered" evidence="6">
    <location>
        <begin position="337"/>
        <end position="366"/>
    </location>
</feature>
<keyword evidence="4" id="KW-0677">Repeat</keyword>
<dbReference type="PANTHER" id="PTHR15651">
    <property type="entry name" value="ARMADILLO REPEAT-CONTAINING PROTEIN 8"/>
    <property type="match status" value="1"/>
</dbReference>
<feature type="region of interest" description="Disordered" evidence="6">
    <location>
        <begin position="502"/>
        <end position="536"/>
    </location>
</feature>
<dbReference type="STRING" id="150374.A0A0M8N310"/>